<dbReference type="GO" id="GO:0005886">
    <property type="term" value="C:plasma membrane"/>
    <property type="evidence" value="ECO:0007669"/>
    <property type="project" value="TreeGrafter"/>
</dbReference>
<dbReference type="InterPro" id="IPR001638">
    <property type="entry name" value="Solute-binding_3/MltF_N"/>
</dbReference>
<dbReference type="SUPFAM" id="SSF47384">
    <property type="entry name" value="Homodimeric domain of signal transducing histidine kinase"/>
    <property type="match status" value="1"/>
</dbReference>
<gene>
    <name evidence="14" type="ORF">HMPREF0373_02036</name>
</gene>
<dbReference type="HOGENOM" id="CLU_000445_114_9_9"/>
<dbReference type="PROSITE" id="PS50109">
    <property type="entry name" value="HIS_KIN"/>
    <property type="match status" value="1"/>
</dbReference>
<evidence type="ECO:0000256" key="11">
    <source>
        <dbReference type="SAM" id="Phobius"/>
    </source>
</evidence>
<dbReference type="Pfam" id="PF00497">
    <property type="entry name" value="SBP_bac_3"/>
    <property type="match status" value="1"/>
</dbReference>
<evidence type="ECO:0000256" key="9">
    <source>
        <dbReference type="PROSITE-ProRule" id="PRU00169"/>
    </source>
</evidence>
<dbReference type="Proteomes" id="UP000016608">
    <property type="component" value="Unassembled WGS sequence"/>
</dbReference>
<organism evidence="14 15">
    <name type="scientific">Eubacterium ramulus ATCC 29099</name>
    <dbReference type="NCBI Taxonomy" id="1256908"/>
    <lineage>
        <taxon>Bacteria</taxon>
        <taxon>Bacillati</taxon>
        <taxon>Bacillota</taxon>
        <taxon>Clostridia</taxon>
        <taxon>Eubacteriales</taxon>
        <taxon>Eubacteriaceae</taxon>
        <taxon>Eubacterium</taxon>
    </lineage>
</organism>
<dbReference type="SMART" id="SM00448">
    <property type="entry name" value="REC"/>
    <property type="match status" value="1"/>
</dbReference>
<dbReference type="InterPro" id="IPR003661">
    <property type="entry name" value="HisK_dim/P_dom"/>
</dbReference>
<comment type="caution">
    <text evidence="14">The sequence shown here is derived from an EMBL/GenBank/DDBJ whole genome shotgun (WGS) entry which is preliminary data.</text>
</comment>
<dbReference type="InterPro" id="IPR036890">
    <property type="entry name" value="HATPase_C_sf"/>
</dbReference>
<dbReference type="EC" id="2.7.13.3" evidence="2"/>
<dbReference type="PANTHER" id="PTHR43047">
    <property type="entry name" value="TWO-COMPONENT HISTIDINE PROTEIN KINASE"/>
    <property type="match status" value="1"/>
</dbReference>
<keyword evidence="7" id="KW-0902">Two-component regulatory system</keyword>
<evidence type="ECO:0000259" key="13">
    <source>
        <dbReference type="PROSITE" id="PS50110"/>
    </source>
</evidence>
<dbReference type="Pfam" id="PF00512">
    <property type="entry name" value="HisKA"/>
    <property type="match status" value="1"/>
</dbReference>
<dbReference type="SMART" id="SM00388">
    <property type="entry name" value="HisKA"/>
    <property type="match status" value="1"/>
</dbReference>
<sequence>MEVLNINECKIKIWKQASDCSLEGGRKMKKCKLVQNIMNFKFCYIIFCTIICFIVLSVPTFAKENSDNVIRVGSFEETYNTVNEKGEKSGYGYEYLQDIAGYAGWTYKYITSDWKNCFTQLENGEIDILGGISYTDERAENMLFSDMPMGEEKYYIYTDASNMDLTAGNLDSFEGKNIGVFKDNIVEDVLNEWESKYGLHTKHINVSTNTEIMDKLSNHEIDCFVSQEDPRWEESDISPLTSIGETEIYFAINPERPDIKESLDSAMRRIKDDNPFYTDDLYRRYLSAQSSSFLSKEEREWIGQHGAIRIGYLNQDGGISSVDPSTGKLTGVITDYVDLAENCLQGQTLEFELNGYDTRSELLQALQDGKIDLIFHANQNPYFAETNGFDLSDTLLTLNMAAITAKDSFDENKENIVAVEKDNFVLKAYLSYNYPQWEVVEYETSDAAVKAMQKGEADCIVSNSGTVSDYLKNNKLHSVFLTKEDDVSFAVQQGEPVLLSILNKTLTSMPTTQFSGAVVSYNASSRKVTAKDFIQDNLLAVSLIVGISIFVVLCIILDSLKKSKRAEEKSKKSAEQALKLNQELEEKQQELQNALVEAQSANKAKTSFLNNMSHDIRTPINGIIGMLTILEKSGNDAERAKDCMNKIHESSKLLLSLINDVLDMAKLESDTVVFGDESINLDQVCQEITESLSFQAEEKGLHVIGEHDDYSGIYVWSNAVHLKKILMNLFTNSMKYNKVNGFIYMSMRTIERSEDHITCEFKIKDNGIGMSEEFIKNELFTPFVQADNSPRSDYNGTGLGMPIVKQLVEKMGGTITVESKLGEGSCFTVILPFKIDTNARPEEKEDFDADISDIRVLLVDDNELNVEIAEFMLTENGAKVETVNNGLEAVQHFEASEPGTYDVILMDVMMPVMDGLTAARTIRDLKRQDAKTIPIIAMTANAFREDAERCMEAGMNAHLAKPLDDEKIKQTISEELRKQNACHE</sequence>
<proteinExistence type="predicted"/>
<protein>
    <recommendedName>
        <fullName evidence="3">Stage 0 sporulation protein A homolog</fullName>
        <ecNumber evidence="2">2.7.13.3</ecNumber>
    </recommendedName>
</protein>
<dbReference type="SUPFAM" id="SSF55874">
    <property type="entry name" value="ATPase domain of HSP90 chaperone/DNA topoisomerase II/histidine kinase"/>
    <property type="match status" value="1"/>
</dbReference>
<comment type="function">
    <text evidence="8">May play the central regulatory role in sporulation. It may be an element of the effector pathway responsible for the activation of sporulation genes in response to nutritional stress. Spo0A may act in concert with spo0H (a sigma factor) to control the expression of some genes that are critical to the sporulation process.</text>
</comment>
<evidence type="ECO:0000259" key="12">
    <source>
        <dbReference type="PROSITE" id="PS50109"/>
    </source>
</evidence>
<keyword evidence="11" id="KW-0472">Membrane</keyword>
<dbReference type="Pfam" id="PF02518">
    <property type="entry name" value="HATPase_c"/>
    <property type="match status" value="1"/>
</dbReference>
<evidence type="ECO:0000256" key="6">
    <source>
        <dbReference type="ARBA" id="ARBA00022777"/>
    </source>
</evidence>
<keyword evidence="11" id="KW-0812">Transmembrane</keyword>
<dbReference type="InterPro" id="IPR003594">
    <property type="entry name" value="HATPase_dom"/>
</dbReference>
<reference evidence="14 15" key="1">
    <citation type="submission" date="2013-06" db="EMBL/GenBank/DDBJ databases">
        <authorList>
            <person name="Weinstock G."/>
            <person name="Sodergren E."/>
            <person name="Lobos E.A."/>
            <person name="Fulton L."/>
            <person name="Fulton R."/>
            <person name="Courtney L."/>
            <person name="Fronick C."/>
            <person name="O'Laughlin M."/>
            <person name="Godfrey J."/>
            <person name="Wilson R.M."/>
            <person name="Miner T."/>
            <person name="Farmer C."/>
            <person name="Delehaunty K."/>
            <person name="Cordes M."/>
            <person name="Minx P."/>
            <person name="Tomlinson C."/>
            <person name="Chen J."/>
            <person name="Wollam A."/>
            <person name="Pepin K.H."/>
            <person name="Bhonagiri V."/>
            <person name="Zhang X."/>
            <person name="Warren W."/>
            <person name="Mitreva M."/>
            <person name="Mardis E.R."/>
            <person name="Wilson R.K."/>
        </authorList>
    </citation>
    <scope>NUCLEOTIDE SEQUENCE [LARGE SCALE GENOMIC DNA]</scope>
    <source>
        <strain evidence="14 15">ATCC 29099</strain>
    </source>
</reference>
<keyword evidence="15" id="KW-1185">Reference proteome</keyword>
<evidence type="ECO:0000256" key="7">
    <source>
        <dbReference type="ARBA" id="ARBA00023012"/>
    </source>
</evidence>
<dbReference type="Pfam" id="PF00072">
    <property type="entry name" value="Response_reg"/>
    <property type="match status" value="1"/>
</dbReference>
<dbReference type="Gene3D" id="1.10.287.130">
    <property type="match status" value="1"/>
</dbReference>
<dbReference type="SUPFAM" id="SSF52172">
    <property type="entry name" value="CheY-like"/>
    <property type="match status" value="1"/>
</dbReference>
<dbReference type="eggNOG" id="COG0834">
    <property type="taxonomic scope" value="Bacteria"/>
</dbReference>
<dbReference type="InterPro" id="IPR036097">
    <property type="entry name" value="HisK_dim/P_sf"/>
</dbReference>
<dbReference type="CDD" id="cd17546">
    <property type="entry name" value="REC_hyHK_CKI1_RcsC-like"/>
    <property type="match status" value="1"/>
</dbReference>
<comment type="catalytic activity">
    <reaction evidence="1">
        <text>ATP + protein L-histidine = ADP + protein N-phospho-L-histidine.</text>
        <dbReference type="EC" id="2.7.13.3"/>
    </reaction>
</comment>
<keyword evidence="4 9" id="KW-0597">Phosphoprotein</keyword>
<dbReference type="SMART" id="SM00387">
    <property type="entry name" value="HATPase_c"/>
    <property type="match status" value="1"/>
</dbReference>
<keyword evidence="10" id="KW-0175">Coiled coil</keyword>
<feature type="transmembrane region" description="Helical" evidence="11">
    <location>
        <begin position="42"/>
        <end position="62"/>
    </location>
</feature>
<keyword evidence="5" id="KW-0808">Transferase</keyword>
<dbReference type="GO" id="GO:0009927">
    <property type="term" value="F:histidine phosphotransfer kinase activity"/>
    <property type="evidence" value="ECO:0007669"/>
    <property type="project" value="TreeGrafter"/>
</dbReference>
<feature type="coiled-coil region" evidence="10">
    <location>
        <begin position="557"/>
        <end position="604"/>
    </location>
</feature>
<dbReference type="eggNOG" id="COG2205">
    <property type="taxonomic scope" value="Bacteria"/>
</dbReference>
<feature type="domain" description="Response regulatory" evidence="13">
    <location>
        <begin position="855"/>
        <end position="976"/>
    </location>
</feature>
<evidence type="ECO:0000256" key="3">
    <source>
        <dbReference type="ARBA" id="ARBA00018672"/>
    </source>
</evidence>
<keyword evidence="6" id="KW-0418">Kinase</keyword>
<dbReference type="PRINTS" id="PR00344">
    <property type="entry name" value="BCTRLSENSOR"/>
</dbReference>
<evidence type="ECO:0000256" key="1">
    <source>
        <dbReference type="ARBA" id="ARBA00000085"/>
    </source>
</evidence>
<dbReference type="Gene3D" id="3.40.50.2300">
    <property type="match status" value="1"/>
</dbReference>
<evidence type="ECO:0000256" key="10">
    <source>
        <dbReference type="SAM" id="Coils"/>
    </source>
</evidence>
<dbReference type="InterPro" id="IPR011006">
    <property type="entry name" value="CheY-like_superfamily"/>
</dbReference>
<evidence type="ECO:0000256" key="2">
    <source>
        <dbReference type="ARBA" id="ARBA00012438"/>
    </source>
</evidence>
<dbReference type="PROSITE" id="PS50110">
    <property type="entry name" value="RESPONSE_REGULATORY"/>
    <property type="match status" value="1"/>
</dbReference>
<dbReference type="InterPro" id="IPR004358">
    <property type="entry name" value="Sig_transdc_His_kin-like_C"/>
</dbReference>
<dbReference type="PATRIC" id="fig|1256908.3.peg.1882"/>
<evidence type="ECO:0000256" key="8">
    <source>
        <dbReference type="ARBA" id="ARBA00024867"/>
    </source>
</evidence>
<dbReference type="InterPro" id="IPR001789">
    <property type="entry name" value="Sig_transdc_resp-reg_receiver"/>
</dbReference>
<dbReference type="SMART" id="SM00062">
    <property type="entry name" value="PBPb"/>
    <property type="match status" value="2"/>
</dbReference>
<feature type="domain" description="Histidine kinase" evidence="12">
    <location>
        <begin position="611"/>
        <end position="835"/>
    </location>
</feature>
<dbReference type="eggNOG" id="COG0784">
    <property type="taxonomic scope" value="Bacteria"/>
</dbReference>
<name>U2QWF3_EUBRA</name>
<dbReference type="GO" id="GO:0000155">
    <property type="term" value="F:phosphorelay sensor kinase activity"/>
    <property type="evidence" value="ECO:0007669"/>
    <property type="project" value="InterPro"/>
</dbReference>
<evidence type="ECO:0000313" key="14">
    <source>
        <dbReference type="EMBL" id="ERK45628.1"/>
    </source>
</evidence>
<dbReference type="SUPFAM" id="SSF53850">
    <property type="entry name" value="Periplasmic binding protein-like II"/>
    <property type="match status" value="2"/>
</dbReference>
<dbReference type="InterPro" id="IPR005467">
    <property type="entry name" value="His_kinase_dom"/>
</dbReference>
<accession>U2QWF3</accession>
<dbReference type="CDD" id="cd00082">
    <property type="entry name" value="HisKA"/>
    <property type="match status" value="1"/>
</dbReference>
<evidence type="ECO:0000313" key="15">
    <source>
        <dbReference type="Proteomes" id="UP000016608"/>
    </source>
</evidence>
<feature type="modified residue" description="4-aspartylphosphate" evidence="9">
    <location>
        <position position="907"/>
    </location>
</feature>
<dbReference type="Gene3D" id="3.40.190.10">
    <property type="entry name" value="Periplasmic binding protein-like II"/>
    <property type="match status" value="4"/>
</dbReference>
<dbReference type="Gene3D" id="3.30.565.10">
    <property type="entry name" value="Histidine kinase-like ATPase, C-terminal domain"/>
    <property type="match status" value="1"/>
</dbReference>
<evidence type="ECO:0000256" key="4">
    <source>
        <dbReference type="ARBA" id="ARBA00022553"/>
    </source>
</evidence>
<dbReference type="AlphaFoldDB" id="U2QWF3"/>
<dbReference type="PANTHER" id="PTHR43047:SF72">
    <property type="entry name" value="OSMOSENSING HISTIDINE PROTEIN KINASE SLN1"/>
    <property type="match status" value="1"/>
</dbReference>
<keyword evidence="11" id="KW-1133">Transmembrane helix</keyword>
<evidence type="ECO:0000256" key="5">
    <source>
        <dbReference type="ARBA" id="ARBA00022679"/>
    </source>
</evidence>
<dbReference type="EMBL" id="AWVJ01000122">
    <property type="protein sequence ID" value="ERK45628.1"/>
    <property type="molecule type" value="Genomic_DNA"/>
</dbReference>